<dbReference type="RefSeq" id="WP_408153192.1">
    <property type="nucleotide sequence ID" value="NZ_JAQQCL010000008.1"/>
</dbReference>
<gene>
    <name evidence="2" type="ORF">PQQ73_12820</name>
</gene>
<dbReference type="Proteomes" id="UP001629392">
    <property type="component" value="Unassembled WGS sequence"/>
</dbReference>
<evidence type="ECO:0000256" key="1">
    <source>
        <dbReference type="SAM" id="Phobius"/>
    </source>
</evidence>
<accession>A0ABW9EEB2</accession>
<keyword evidence="3" id="KW-1185">Reference proteome</keyword>
<sequence length="53" mass="5572">MSSRKHDARDSLAAGMNGAFVVHGFVALPFSIAPKVEALARAVHAPVSARQTQ</sequence>
<keyword evidence="1" id="KW-0472">Membrane</keyword>
<keyword evidence="1" id="KW-1133">Transmembrane helix</keyword>
<name>A0ABW9EEB2_9BURK</name>
<reference evidence="2 3" key="1">
    <citation type="journal article" date="2024" name="Chem. Sci.">
        <title>Discovery of megapolipeptins by genome mining of a Burkholderiales bacteria collection.</title>
        <authorList>
            <person name="Paulo B.S."/>
            <person name="Recchia M.J.J."/>
            <person name="Lee S."/>
            <person name="Fergusson C.H."/>
            <person name="Romanowski S.B."/>
            <person name="Hernandez A."/>
            <person name="Krull N."/>
            <person name="Liu D.Y."/>
            <person name="Cavanagh H."/>
            <person name="Bos A."/>
            <person name="Gray C.A."/>
            <person name="Murphy B.T."/>
            <person name="Linington R.G."/>
            <person name="Eustaquio A.S."/>
        </authorList>
    </citation>
    <scope>NUCLEOTIDE SEQUENCE [LARGE SCALE GENOMIC DNA]</scope>
    <source>
        <strain evidence="2 3">RL17-350-BIC-E</strain>
    </source>
</reference>
<organism evidence="2 3">
    <name type="scientific">Paraburkholderia strydomiana</name>
    <dbReference type="NCBI Taxonomy" id="1245417"/>
    <lineage>
        <taxon>Bacteria</taxon>
        <taxon>Pseudomonadati</taxon>
        <taxon>Pseudomonadota</taxon>
        <taxon>Betaproteobacteria</taxon>
        <taxon>Burkholderiales</taxon>
        <taxon>Burkholderiaceae</taxon>
        <taxon>Paraburkholderia</taxon>
    </lineage>
</organism>
<keyword evidence="1" id="KW-0812">Transmembrane</keyword>
<protein>
    <submittedName>
        <fullName evidence="2">Uncharacterized protein</fullName>
    </submittedName>
</protein>
<feature type="transmembrane region" description="Helical" evidence="1">
    <location>
        <begin position="12"/>
        <end position="32"/>
    </location>
</feature>
<dbReference type="EMBL" id="JAQQCL010000008">
    <property type="protein sequence ID" value="MFM0717212.1"/>
    <property type="molecule type" value="Genomic_DNA"/>
</dbReference>
<proteinExistence type="predicted"/>
<evidence type="ECO:0000313" key="3">
    <source>
        <dbReference type="Proteomes" id="UP001629392"/>
    </source>
</evidence>
<evidence type="ECO:0000313" key="2">
    <source>
        <dbReference type="EMBL" id="MFM0717212.1"/>
    </source>
</evidence>
<comment type="caution">
    <text evidence="2">The sequence shown here is derived from an EMBL/GenBank/DDBJ whole genome shotgun (WGS) entry which is preliminary data.</text>
</comment>